<feature type="transmembrane region" description="Helical" evidence="2">
    <location>
        <begin position="135"/>
        <end position="157"/>
    </location>
</feature>
<sequence length="161" mass="18279">MNPFDSGSPFAGEKLSSCRGKSSDDLSRMIILFVIIILMEYFLLAPKFIDSWNLSHRGIEVTATVTDKKLYQNSKHDRHVTEYTFELSGNRYASSSELSFELWKTRTPGKKVTVIVDPLNPELSEMTLAFGRNGWISSFLGMLLPLIVFTVLLIAVLKERR</sequence>
<dbReference type="AlphaFoldDB" id="A0A2N1PJ19"/>
<evidence type="ECO:0000313" key="5">
    <source>
        <dbReference type="Proteomes" id="UP000233256"/>
    </source>
</evidence>
<protein>
    <recommendedName>
        <fullName evidence="3">DUF3592 domain-containing protein</fullName>
    </recommendedName>
</protein>
<keyword evidence="2" id="KW-0472">Membrane</keyword>
<dbReference type="InterPro" id="IPR021994">
    <property type="entry name" value="DUF3592"/>
</dbReference>
<dbReference type="Pfam" id="PF12158">
    <property type="entry name" value="DUF3592"/>
    <property type="match status" value="1"/>
</dbReference>
<organism evidence="4 5">
    <name type="scientific">Candidatus Wallbacteria bacterium HGW-Wallbacteria-1</name>
    <dbReference type="NCBI Taxonomy" id="2013854"/>
    <lineage>
        <taxon>Bacteria</taxon>
        <taxon>Candidatus Walliibacteriota</taxon>
    </lineage>
</organism>
<evidence type="ECO:0000259" key="3">
    <source>
        <dbReference type="Pfam" id="PF12158"/>
    </source>
</evidence>
<evidence type="ECO:0000256" key="2">
    <source>
        <dbReference type="SAM" id="Phobius"/>
    </source>
</evidence>
<gene>
    <name evidence="4" type="ORF">CVV64_19115</name>
</gene>
<keyword evidence="2" id="KW-0812">Transmembrane</keyword>
<feature type="transmembrane region" description="Helical" evidence="2">
    <location>
        <begin position="29"/>
        <end position="49"/>
    </location>
</feature>
<proteinExistence type="predicted"/>
<comment type="caution">
    <text evidence="4">The sequence shown here is derived from an EMBL/GenBank/DDBJ whole genome shotgun (WGS) entry which is preliminary data.</text>
</comment>
<feature type="domain" description="DUF3592" evidence="3">
    <location>
        <begin position="61"/>
        <end position="124"/>
    </location>
</feature>
<accession>A0A2N1PJ19</accession>
<dbReference type="Proteomes" id="UP000233256">
    <property type="component" value="Unassembled WGS sequence"/>
</dbReference>
<evidence type="ECO:0000256" key="1">
    <source>
        <dbReference type="SAM" id="MobiDB-lite"/>
    </source>
</evidence>
<keyword evidence="2" id="KW-1133">Transmembrane helix</keyword>
<reference evidence="4 5" key="1">
    <citation type="journal article" date="2017" name="ISME J.">
        <title>Potential for microbial H2 and metal transformations associated with novel bacteria and archaea in deep terrestrial subsurface sediments.</title>
        <authorList>
            <person name="Hernsdorf A.W."/>
            <person name="Amano Y."/>
            <person name="Miyakawa K."/>
            <person name="Ise K."/>
            <person name="Suzuki Y."/>
            <person name="Anantharaman K."/>
            <person name="Probst A."/>
            <person name="Burstein D."/>
            <person name="Thomas B.C."/>
            <person name="Banfield J.F."/>
        </authorList>
    </citation>
    <scope>NUCLEOTIDE SEQUENCE [LARGE SCALE GENOMIC DNA]</scope>
    <source>
        <strain evidence="4">HGW-Wallbacteria-1</strain>
    </source>
</reference>
<dbReference type="EMBL" id="PGXC01000050">
    <property type="protein sequence ID" value="PKK88345.1"/>
    <property type="molecule type" value="Genomic_DNA"/>
</dbReference>
<evidence type="ECO:0000313" key="4">
    <source>
        <dbReference type="EMBL" id="PKK88345.1"/>
    </source>
</evidence>
<name>A0A2N1PJ19_9BACT</name>
<feature type="region of interest" description="Disordered" evidence="1">
    <location>
        <begin position="1"/>
        <end position="21"/>
    </location>
</feature>